<proteinExistence type="predicted"/>
<evidence type="ECO:0000313" key="1">
    <source>
        <dbReference type="EMBL" id="PJF16666.1"/>
    </source>
</evidence>
<gene>
    <name evidence="1" type="ORF">PSACC_03520</name>
</gene>
<dbReference type="Proteomes" id="UP000240830">
    <property type="component" value="Unassembled WGS sequence"/>
</dbReference>
<feature type="non-terminal residue" evidence="1">
    <location>
        <position position="111"/>
    </location>
</feature>
<name>A0A2H9TG14_9FUNG</name>
<comment type="caution">
    <text evidence="1">The sequence shown here is derived from an EMBL/GenBank/DDBJ whole genome shotgun (WGS) entry which is preliminary data.</text>
</comment>
<dbReference type="AlphaFoldDB" id="A0A2H9TG14"/>
<keyword evidence="2" id="KW-1185">Reference proteome</keyword>
<reference evidence="1 2" key="1">
    <citation type="submission" date="2016-10" db="EMBL/GenBank/DDBJ databases">
        <title>The genome of Paramicrosporidium saccamoebae is the missing link in understanding Cryptomycota and Microsporidia evolution.</title>
        <authorList>
            <person name="Quandt C.A."/>
            <person name="Beaudet D."/>
            <person name="Corsaro D."/>
            <person name="Michel R."/>
            <person name="Corradi N."/>
            <person name="James T."/>
        </authorList>
    </citation>
    <scope>NUCLEOTIDE SEQUENCE [LARGE SCALE GENOMIC DNA]</scope>
    <source>
        <strain evidence="1 2">KSL3</strain>
    </source>
</reference>
<evidence type="ECO:0000313" key="2">
    <source>
        <dbReference type="Proteomes" id="UP000240830"/>
    </source>
</evidence>
<protein>
    <submittedName>
        <fullName evidence="1">Uncharacterized protein</fullName>
    </submittedName>
</protein>
<organism evidence="1 2">
    <name type="scientific">Paramicrosporidium saccamoebae</name>
    <dbReference type="NCBI Taxonomy" id="1246581"/>
    <lineage>
        <taxon>Eukaryota</taxon>
        <taxon>Fungi</taxon>
        <taxon>Fungi incertae sedis</taxon>
        <taxon>Cryptomycota</taxon>
        <taxon>Cryptomycota incertae sedis</taxon>
        <taxon>Paramicrosporidium</taxon>
    </lineage>
</organism>
<accession>A0A2H9TG14</accession>
<sequence length="111" mass="12757">MRKWHNISGGINNDGEFWIYLREIFTCEAKAMPSYGPLFSSICKALSHIVVWQLFPRPVGVAYLSIAWSSYCFQLGLGEFRCKHLKGADYLTYNGQCYTLALIGFRYSKIQ</sequence>
<dbReference type="EMBL" id="MTSL01000210">
    <property type="protein sequence ID" value="PJF16666.1"/>
    <property type="molecule type" value="Genomic_DNA"/>
</dbReference>